<evidence type="ECO:0000256" key="1">
    <source>
        <dbReference type="ARBA" id="ARBA00004651"/>
    </source>
</evidence>
<feature type="transmembrane region" description="Helical" evidence="7">
    <location>
        <begin position="173"/>
        <end position="195"/>
    </location>
</feature>
<feature type="transmembrane region" description="Helical" evidence="7">
    <location>
        <begin position="21"/>
        <end position="43"/>
    </location>
</feature>
<evidence type="ECO:0000256" key="7">
    <source>
        <dbReference type="SAM" id="Phobius"/>
    </source>
</evidence>
<dbReference type="PANTHER" id="PTHR23513:SF11">
    <property type="entry name" value="STAPHYLOFERRIN A TRANSPORTER"/>
    <property type="match status" value="1"/>
</dbReference>
<reference evidence="9 10" key="1">
    <citation type="submission" date="2021-05" db="EMBL/GenBank/DDBJ databases">
        <title>A Polyphasic approach of four new species of the genus Ohtaekwangia: Ohtaekwangia histidinii sp. nov., Ohtaekwangia cretensis sp. nov., Ohtaekwangia indiensis sp. nov., Ohtaekwangia reichenbachii sp. nov. from diverse environment.</title>
        <authorList>
            <person name="Octaviana S."/>
        </authorList>
    </citation>
    <scope>NUCLEOTIDE SEQUENCE [LARGE SCALE GENOMIC DNA]</scope>
    <source>
        <strain evidence="9 10">PWU5</strain>
    </source>
</reference>
<dbReference type="PANTHER" id="PTHR23513">
    <property type="entry name" value="INTEGRAL MEMBRANE EFFLUX PROTEIN-RELATED"/>
    <property type="match status" value="1"/>
</dbReference>
<feature type="transmembrane region" description="Helical" evidence="7">
    <location>
        <begin position="293"/>
        <end position="310"/>
    </location>
</feature>
<dbReference type="Pfam" id="PF05977">
    <property type="entry name" value="MFS_3"/>
    <property type="match status" value="1"/>
</dbReference>
<sequence length="424" mass="46993">MPRLELPFLKAFQSYNYRLYFAGQSVSLVGTWMQRTAVYWLVYEKTQSSFMLGTAVFAAQFPSFLFSIVGGVVSDRYNRYRVMLLTQVASLIQAVLLTTLVLLGLDSVWNILSLSVVLGIINAFDVPARQAMVYDMVNNKEHLPNAIALNSSMVNTARLIGPAMAGIVLEEFGANICFSINAASFIAVLMSLFCMRLPRYIPKPRTNDAMTDLREGFQYLRKTPSISTVMLMLACISLLSLPYITLLPVYAQEIFQGRASTFGYLNSFVGLGAVSGAIFLASLKAGSNLKKVLFFNTLVFGVGLICFSHLTNFPVALVFIAITGFGMMSQTTLSNTLIQTAVTPAMRGRVLSYYAMAFFGMQPIGSLLIGAVSHYVGAPNTLLLQGVATLLIAFIFFPFLRRDVLRRRHRMKMEQLEERSIETT</sequence>
<dbReference type="GO" id="GO:0005886">
    <property type="term" value="C:plasma membrane"/>
    <property type="evidence" value="ECO:0007669"/>
    <property type="project" value="UniProtKB-SubCell"/>
</dbReference>
<organism evidence="9 10">
    <name type="scientific">Dawidia cretensis</name>
    <dbReference type="NCBI Taxonomy" id="2782350"/>
    <lineage>
        <taxon>Bacteria</taxon>
        <taxon>Pseudomonadati</taxon>
        <taxon>Bacteroidota</taxon>
        <taxon>Cytophagia</taxon>
        <taxon>Cytophagales</taxon>
        <taxon>Chryseotaleaceae</taxon>
        <taxon>Dawidia</taxon>
    </lineage>
</organism>
<dbReference type="InterPro" id="IPR020846">
    <property type="entry name" value="MFS_dom"/>
</dbReference>
<comment type="subcellular location">
    <subcellularLocation>
        <location evidence="1">Cell membrane</location>
        <topology evidence="1">Multi-pass membrane protein</topology>
    </subcellularLocation>
</comment>
<dbReference type="Gene3D" id="1.20.1250.20">
    <property type="entry name" value="MFS general substrate transporter like domains"/>
    <property type="match status" value="1"/>
</dbReference>
<dbReference type="Proteomes" id="UP001319080">
    <property type="component" value="Unassembled WGS sequence"/>
</dbReference>
<dbReference type="AlphaFoldDB" id="A0AAP2DXL6"/>
<feature type="transmembrane region" description="Helical" evidence="7">
    <location>
        <begin position="82"/>
        <end position="102"/>
    </location>
</feature>
<feature type="transmembrane region" description="Helical" evidence="7">
    <location>
        <begin position="108"/>
        <end position="126"/>
    </location>
</feature>
<evidence type="ECO:0000313" key="10">
    <source>
        <dbReference type="Proteomes" id="UP001319080"/>
    </source>
</evidence>
<keyword evidence="4 7" id="KW-0812">Transmembrane</keyword>
<protein>
    <submittedName>
        <fullName evidence="9">MFS transporter</fullName>
    </submittedName>
</protein>
<keyword evidence="10" id="KW-1185">Reference proteome</keyword>
<dbReference type="RefSeq" id="WP_254084827.1">
    <property type="nucleotide sequence ID" value="NZ_JAHESE010000011.1"/>
</dbReference>
<keyword evidence="6 7" id="KW-0472">Membrane</keyword>
<dbReference type="InterPro" id="IPR036259">
    <property type="entry name" value="MFS_trans_sf"/>
</dbReference>
<dbReference type="PROSITE" id="PS50850">
    <property type="entry name" value="MFS"/>
    <property type="match status" value="2"/>
</dbReference>
<dbReference type="EMBL" id="JAHESE010000011">
    <property type="protein sequence ID" value="MBT1709246.1"/>
    <property type="molecule type" value="Genomic_DNA"/>
</dbReference>
<feature type="transmembrane region" description="Helical" evidence="7">
    <location>
        <begin position="147"/>
        <end position="167"/>
    </location>
</feature>
<gene>
    <name evidence="9" type="ORF">KK062_13470</name>
</gene>
<dbReference type="CDD" id="cd06173">
    <property type="entry name" value="MFS_MefA_like"/>
    <property type="match status" value="1"/>
</dbReference>
<feature type="domain" description="Major facilitator superfamily (MFS) profile" evidence="8">
    <location>
        <begin position="223"/>
        <end position="424"/>
    </location>
</feature>
<evidence type="ECO:0000313" key="9">
    <source>
        <dbReference type="EMBL" id="MBT1709246.1"/>
    </source>
</evidence>
<feature type="transmembrane region" description="Helical" evidence="7">
    <location>
        <begin position="350"/>
        <end position="376"/>
    </location>
</feature>
<comment type="caution">
    <text evidence="9">The sequence shown here is derived from an EMBL/GenBank/DDBJ whole genome shotgun (WGS) entry which is preliminary data.</text>
</comment>
<feature type="transmembrane region" description="Helical" evidence="7">
    <location>
        <begin position="49"/>
        <end position="70"/>
    </location>
</feature>
<feature type="transmembrane region" description="Helical" evidence="7">
    <location>
        <begin position="229"/>
        <end position="250"/>
    </location>
</feature>
<evidence type="ECO:0000256" key="3">
    <source>
        <dbReference type="ARBA" id="ARBA00022475"/>
    </source>
</evidence>
<keyword evidence="2" id="KW-0813">Transport</keyword>
<evidence type="ECO:0000256" key="2">
    <source>
        <dbReference type="ARBA" id="ARBA00022448"/>
    </source>
</evidence>
<name>A0AAP2DXL6_9BACT</name>
<feature type="domain" description="Major facilitator superfamily (MFS) profile" evidence="8">
    <location>
        <begin position="1"/>
        <end position="199"/>
    </location>
</feature>
<feature type="transmembrane region" description="Helical" evidence="7">
    <location>
        <begin position="316"/>
        <end position="338"/>
    </location>
</feature>
<evidence type="ECO:0000256" key="5">
    <source>
        <dbReference type="ARBA" id="ARBA00022989"/>
    </source>
</evidence>
<accession>A0AAP2DXL6</accession>
<evidence type="ECO:0000259" key="8">
    <source>
        <dbReference type="PROSITE" id="PS50850"/>
    </source>
</evidence>
<feature type="transmembrane region" description="Helical" evidence="7">
    <location>
        <begin position="262"/>
        <end position="281"/>
    </location>
</feature>
<keyword evidence="5 7" id="KW-1133">Transmembrane helix</keyword>
<evidence type="ECO:0000256" key="6">
    <source>
        <dbReference type="ARBA" id="ARBA00023136"/>
    </source>
</evidence>
<dbReference type="InterPro" id="IPR010290">
    <property type="entry name" value="TM_effector"/>
</dbReference>
<feature type="transmembrane region" description="Helical" evidence="7">
    <location>
        <begin position="382"/>
        <end position="400"/>
    </location>
</feature>
<keyword evidence="3" id="KW-1003">Cell membrane</keyword>
<proteinExistence type="predicted"/>
<dbReference type="GO" id="GO:0022857">
    <property type="term" value="F:transmembrane transporter activity"/>
    <property type="evidence" value="ECO:0007669"/>
    <property type="project" value="InterPro"/>
</dbReference>
<dbReference type="SUPFAM" id="SSF103473">
    <property type="entry name" value="MFS general substrate transporter"/>
    <property type="match status" value="1"/>
</dbReference>
<evidence type="ECO:0000256" key="4">
    <source>
        <dbReference type="ARBA" id="ARBA00022692"/>
    </source>
</evidence>